<comment type="caution">
    <text evidence="1">The sequence shown here is derived from an EMBL/GenBank/DDBJ whole genome shotgun (WGS) entry which is preliminary data.</text>
</comment>
<name>A0A916K5X6_9BACL</name>
<gene>
    <name evidence="1" type="ORF">PAESOLCIP111_03358</name>
</gene>
<evidence type="ECO:0000313" key="1">
    <source>
        <dbReference type="EMBL" id="CAG7632216.1"/>
    </source>
</evidence>
<dbReference type="EMBL" id="CAJVAS010000014">
    <property type="protein sequence ID" value="CAG7632216.1"/>
    <property type="molecule type" value="Genomic_DNA"/>
</dbReference>
<protein>
    <submittedName>
        <fullName evidence="1">Uncharacterized protein</fullName>
    </submittedName>
</protein>
<dbReference type="Proteomes" id="UP000693672">
    <property type="component" value="Unassembled WGS sequence"/>
</dbReference>
<reference evidence="1" key="1">
    <citation type="submission" date="2021-06" db="EMBL/GenBank/DDBJ databases">
        <authorList>
            <person name="Criscuolo A."/>
        </authorList>
    </citation>
    <scope>NUCLEOTIDE SEQUENCE</scope>
    <source>
        <strain evidence="1">CIP111600</strain>
    </source>
</reference>
<keyword evidence="2" id="KW-1185">Reference proteome</keyword>
<organism evidence="1 2">
    <name type="scientific">Paenibacillus solanacearum</name>
    <dbReference type="NCBI Taxonomy" id="2048548"/>
    <lineage>
        <taxon>Bacteria</taxon>
        <taxon>Bacillati</taxon>
        <taxon>Bacillota</taxon>
        <taxon>Bacilli</taxon>
        <taxon>Bacillales</taxon>
        <taxon>Paenibacillaceae</taxon>
        <taxon>Paenibacillus</taxon>
    </lineage>
</organism>
<evidence type="ECO:0000313" key="2">
    <source>
        <dbReference type="Proteomes" id="UP000693672"/>
    </source>
</evidence>
<dbReference type="AlphaFoldDB" id="A0A916K5X6"/>
<sequence length="44" mass="4700">MSIIGWDIAGGAAVIVREDALFPGKPCGRLLYLLSGTAPYYSKE</sequence>
<accession>A0A916K5X6</accession>
<proteinExistence type="predicted"/>